<protein>
    <recommendedName>
        <fullName evidence="3">DUF2442 domain-containing protein</fullName>
    </recommendedName>
</protein>
<comment type="caution">
    <text evidence="1">The sequence shown here is derived from an EMBL/GenBank/DDBJ whole genome shotgun (WGS) entry which is preliminary data.</text>
</comment>
<dbReference type="EMBL" id="JAAATX020000004">
    <property type="protein sequence ID" value="MBU9697532.1"/>
    <property type="molecule type" value="Genomic_DNA"/>
</dbReference>
<gene>
    <name evidence="1" type="ORF">GU927_006695</name>
</gene>
<keyword evidence="2" id="KW-1185">Reference proteome</keyword>
<name>A0ABS6J268_9RHOB</name>
<dbReference type="RefSeq" id="WP_161761580.1">
    <property type="nucleotide sequence ID" value="NZ_JAAATX020000004.1"/>
</dbReference>
<evidence type="ECO:0000313" key="1">
    <source>
        <dbReference type="EMBL" id="MBU9697532.1"/>
    </source>
</evidence>
<sequence>MHFERSKVIKKPGVPVRIHFTNGGSLKGLVFISNDGRVLDAIERREYFPLRTLSGTRLVRSSSIVWIEILSYEDYLADREAYPPVDENYLRSNRW</sequence>
<reference evidence="1 2" key="1">
    <citation type="submission" date="2021-06" db="EMBL/GenBank/DDBJ databases">
        <title>Rhodobacteraceae bacterium strain HSP-20.</title>
        <authorList>
            <person name="Chen W.-M."/>
        </authorList>
    </citation>
    <scope>NUCLEOTIDE SEQUENCE [LARGE SCALE GENOMIC DNA]</scope>
    <source>
        <strain evidence="1 2">HSP-20</strain>
    </source>
</reference>
<accession>A0ABS6J268</accession>
<evidence type="ECO:0000313" key="2">
    <source>
        <dbReference type="Proteomes" id="UP000731907"/>
    </source>
</evidence>
<dbReference type="Proteomes" id="UP000731907">
    <property type="component" value="Unassembled WGS sequence"/>
</dbReference>
<proteinExistence type="predicted"/>
<evidence type="ECO:0008006" key="3">
    <source>
        <dbReference type="Google" id="ProtNLM"/>
    </source>
</evidence>
<organism evidence="1 2">
    <name type="scientific">Paragemmobacter amnigenus</name>
    <dbReference type="NCBI Taxonomy" id="2852097"/>
    <lineage>
        <taxon>Bacteria</taxon>
        <taxon>Pseudomonadati</taxon>
        <taxon>Pseudomonadota</taxon>
        <taxon>Alphaproteobacteria</taxon>
        <taxon>Rhodobacterales</taxon>
        <taxon>Paracoccaceae</taxon>
        <taxon>Paragemmobacter</taxon>
    </lineage>
</organism>